<evidence type="ECO:0000256" key="1">
    <source>
        <dbReference type="ARBA" id="ARBA00022723"/>
    </source>
</evidence>
<keyword evidence="1" id="KW-0479">Metal-binding</keyword>
<feature type="signal peptide" evidence="5">
    <location>
        <begin position="1"/>
        <end position="24"/>
    </location>
</feature>
<dbReference type="FunFam" id="2.60.40.420:FF:000003">
    <property type="entry name" value="Blue copper"/>
    <property type="match status" value="1"/>
</dbReference>
<dbReference type="GO" id="GO:0046872">
    <property type="term" value="F:metal ion binding"/>
    <property type="evidence" value="ECO:0007669"/>
    <property type="project" value="UniProtKB-KW"/>
</dbReference>
<keyword evidence="5" id="KW-0732">Signal</keyword>
<feature type="region of interest" description="Disordered" evidence="4">
    <location>
        <begin position="123"/>
        <end position="163"/>
    </location>
</feature>
<dbReference type="GO" id="GO:0005886">
    <property type="term" value="C:plasma membrane"/>
    <property type="evidence" value="ECO:0007669"/>
    <property type="project" value="TreeGrafter"/>
</dbReference>
<proteinExistence type="predicted"/>
<feature type="compositionally biased region" description="Low complexity" evidence="4">
    <location>
        <begin position="123"/>
        <end position="133"/>
    </location>
</feature>
<dbReference type="PANTHER" id="PTHR33021:SF350">
    <property type="entry name" value="UCLACYANIN-2"/>
    <property type="match status" value="1"/>
</dbReference>
<feature type="domain" description="Phytocyanin" evidence="6">
    <location>
        <begin position="25"/>
        <end position="123"/>
    </location>
</feature>
<dbReference type="GO" id="GO:0009055">
    <property type="term" value="F:electron transfer activity"/>
    <property type="evidence" value="ECO:0007669"/>
    <property type="project" value="InterPro"/>
</dbReference>
<dbReference type="InterPro" id="IPR008972">
    <property type="entry name" value="Cupredoxin"/>
</dbReference>
<dbReference type="Proteomes" id="UP000236161">
    <property type="component" value="Unassembled WGS sequence"/>
</dbReference>
<dbReference type="STRING" id="1088818.A0A2I0ATN1"/>
<dbReference type="OrthoDB" id="686200at2759"/>
<dbReference type="Pfam" id="PF02298">
    <property type="entry name" value="Cu_bind_like"/>
    <property type="match status" value="1"/>
</dbReference>
<dbReference type="AlphaFoldDB" id="A0A2I0ATN1"/>
<sequence>MERSLLIVFLLVAAAAPPPPPALATDYTVGDSQGWSTNVDYGSWASGKPFKAGDTLEFQYSSLHSVAEVTKSDYDSCSTGGALKTYSDQNTKIALTAAGDRYFICGTPGHCSGGMKLAVTVAASGSSPSTPSTPATPPTGGGTGSSPSPPAGTTKSPPVGNNGAGAGCGSGWVRGAAVLVGLGLVMG</sequence>
<dbReference type="InterPro" id="IPR028871">
    <property type="entry name" value="BlueCu_1_BS"/>
</dbReference>
<gene>
    <name evidence="7" type="ORF">AXF42_Ash000997</name>
</gene>
<evidence type="ECO:0000256" key="5">
    <source>
        <dbReference type="SAM" id="SignalP"/>
    </source>
</evidence>
<feature type="chain" id="PRO_5014155485" evidence="5">
    <location>
        <begin position="25"/>
        <end position="187"/>
    </location>
</feature>
<name>A0A2I0ATN1_9ASPA</name>
<keyword evidence="2" id="KW-0186">Copper</keyword>
<evidence type="ECO:0000256" key="2">
    <source>
        <dbReference type="ARBA" id="ARBA00023008"/>
    </source>
</evidence>
<keyword evidence="8" id="KW-1185">Reference proteome</keyword>
<dbReference type="InterPro" id="IPR003245">
    <property type="entry name" value="Phytocyanin_dom"/>
</dbReference>
<evidence type="ECO:0000256" key="4">
    <source>
        <dbReference type="SAM" id="MobiDB-lite"/>
    </source>
</evidence>
<dbReference type="SUPFAM" id="SSF49503">
    <property type="entry name" value="Cupredoxins"/>
    <property type="match status" value="1"/>
</dbReference>
<organism evidence="7 8">
    <name type="scientific">Apostasia shenzhenica</name>
    <dbReference type="NCBI Taxonomy" id="1088818"/>
    <lineage>
        <taxon>Eukaryota</taxon>
        <taxon>Viridiplantae</taxon>
        <taxon>Streptophyta</taxon>
        <taxon>Embryophyta</taxon>
        <taxon>Tracheophyta</taxon>
        <taxon>Spermatophyta</taxon>
        <taxon>Magnoliopsida</taxon>
        <taxon>Liliopsida</taxon>
        <taxon>Asparagales</taxon>
        <taxon>Orchidaceae</taxon>
        <taxon>Apostasioideae</taxon>
        <taxon>Apostasia</taxon>
    </lineage>
</organism>
<feature type="compositionally biased region" description="Low complexity" evidence="4">
    <location>
        <begin position="151"/>
        <end position="161"/>
    </location>
</feature>
<evidence type="ECO:0000256" key="3">
    <source>
        <dbReference type="ARBA" id="ARBA00023180"/>
    </source>
</evidence>
<evidence type="ECO:0000313" key="8">
    <source>
        <dbReference type="Proteomes" id="UP000236161"/>
    </source>
</evidence>
<protein>
    <submittedName>
        <fullName evidence="7">Blue copper protein</fullName>
    </submittedName>
</protein>
<reference evidence="7 8" key="1">
    <citation type="journal article" date="2017" name="Nature">
        <title>The Apostasia genome and the evolution of orchids.</title>
        <authorList>
            <person name="Zhang G.Q."/>
            <person name="Liu K.W."/>
            <person name="Li Z."/>
            <person name="Lohaus R."/>
            <person name="Hsiao Y.Y."/>
            <person name="Niu S.C."/>
            <person name="Wang J.Y."/>
            <person name="Lin Y.C."/>
            <person name="Xu Q."/>
            <person name="Chen L.J."/>
            <person name="Yoshida K."/>
            <person name="Fujiwara S."/>
            <person name="Wang Z.W."/>
            <person name="Zhang Y.Q."/>
            <person name="Mitsuda N."/>
            <person name="Wang M."/>
            <person name="Liu G.H."/>
            <person name="Pecoraro L."/>
            <person name="Huang H.X."/>
            <person name="Xiao X.J."/>
            <person name="Lin M."/>
            <person name="Wu X.Y."/>
            <person name="Wu W.L."/>
            <person name="Chen Y.Y."/>
            <person name="Chang S.B."/>
            <person name="Sakamoto S."/>
            <person name="Ohme-Takagi M."/>
            <person name="Yagi M."/>
            <person name="Zeng S.J."/>
            <person name="Shen C.Y."/>
            <person name="Yeh C.M."/>
            <person name="Luo Y.B."/>
            <person name="Tsai W.C."/>
            <person name="Van de Peer Y."/>
            <person name="Liu Z.J."/>
        </authorList>
    </citation>
    <scope>NUCLEOTIDE SEQUENCE [LARGE SCALE GENOMIC DNA]</scope>
    <source>
        <strain evidence="8">cv. Shenzhen</strain>
        <tissue evidence="7">Stem</tissue>
    </source>
</reference>
<dbReference type="PROSITE" id="PS00196">
    <property type="entry name" value="COPPER_BLUE"/>
    <property type="match status" value="1"/>
</dbReference>
<dbReference type="Gene3D" id="2.60.40.420">
    <property type="entry name" value="Cupredoxins - blue copper proteins"/>
    <property type="match status" value="1"/>
</dbReference>
<evidence type="ECO:0000259" key="6">
    <source>
        <dbReference type="PROSITE" id="PS51485"/>
    </source>
</evidence>
<dbReference type="PROSITE" id="PS51485">
    <property type="entry name" value="PHYTOCYANIN"/>
    <property type="match status" value="1"/>
</dbReference>
<accession>A0A2I0ATN1</accession>
<keyword evidence="3" id="KW-0325">Glycoprotein</keyword>
<dbReference type="CDD" id="cd04216">
    <property type="entry name" value="Phytocyanin"/>
    <property type="match status" value="1"/>
</dbReference>
<dbReference type="EMBL" id="KZ451950">
    <property type="protein sequence ID" value="PKA58904.1"/>
    <property type="molecule type" value="Genomic_DNA"/>
</dbReference>
<dbReference type="InterPro" id="IPR039391">
    <property type="entry name" value="Phytocyanin-like"/>
</dbReference>
<evidence type="ECO:0000313" key="7">
    <source>
        <dbReference type="EMBL" id="PKA58904.1"/>
    </source>
</evidence>
<dbReference type="PANTHER" id="PTHR33021">
    <property type="entry name" value="BLUE COPPER PROTEIN"/>
    <property type="match status" value="1"/>
</dbReference>